<reference evidence="1 2" key="1">
    <citation type="submission" date="2018-06" db="EMBL/GenBank/DDBJ databases">
        <title>Genomic Encyclopedia of Archaeal and Bacterial Type Strains, Phase II (KMG-II): from individual species to whole genera.</title>
        <authorList>
            <person name="Goeker M."/>
        </authorList>
    </citation>
    <scope>NUCLEOTIDE SEQUENCE [LARGE SCALE GENOMIC DNA]</scope>
    <source>
        <strain evidence="1 2">ATCC BAA-1881</strain>
    </source>
</reference>
<dbReference type="AlphaFoldDB" id="A0A326U4C6"/>
<gene>
    <name evidence="1" type="ORF">EI42_04030</name>
</gene>
<name>A0A326U4C6_THEHA</name>
<dbReference type="Proteomes" id="UP000248806">
    <property type="component" value="Unassembled WGS sequence"/>
</dbReference>
<evidence type="ECO:0000313" key="2">
    <source>
        <dbReference type="Proteomes" id="UP000248806"/>
    </source>
</evidence>
<organism evidence="1 2">
    <name type="scientific">Thermosporothrix hazakensis</name>
    <dbReference type="NCBI Taxonomy" id="644383"/>
    <lineage>
        <taxon>Bacteria</taxon>
        <taxon>Bacillati</taxon>
        <taxon>Chloroflexota</taxon>
        <taxon>Ktedonobacteria</taxon>
        <taxon>Ktedonobacterales</taxon>
        <taxon>Thermosporotrichaceae</taxon>
        <taxon>Thermosporothrix</taxon>
    </lineage>
</organism>
<dbReference type="EMBL" id="QKUF01000016">
    <property type="protein sequence ID" value="PZW26071.1"/>
    <property type="molecule type" value="Genomic_DNA"/>
</dbReference>
<comment type="caution">
    <text evidence="1">The sequence shown here is derived from an EMBL/GenBank/DDBJ whole genome shotgun (WGS) entry which is preliminary data.</text>
</comment>
<sequence>MRSSRRSLLSPALLAVRNGWGLCSKGGDARQYRVAGILKEKQYERSPN</sequence>
<proteinExistence type="predicted"/>
<keyword evidence="2" id="KW-1185">Reference proteome</keyword>
<evidence type="ECO:0000313" key="1">
    <source>
        <dbReference type="EMBL" id="PZW26071.1"/>
    </source>
</evidence>
<accession>A0A326U4C6</accession>
<protein>
    <submittedName>
        <fullName evidence="1">Uncharacterized protein</fullName>
    </submittedName>
</protein>